<gene>
    <name evidence="5" type="ORF">ACFFGH_19665</name>
</gene>
<dbReference type="Pfam" id="PF00356">
    <property type="entry name" value="LacI"/>
    <property type="match status" value="1"/>
</dbReference>
<dbReference type="PANTHER" id="PTHR30146">
    <property type="entry name" value="LACI-RELATED TRANSCRIPTIONAL REPRESSOR"/>
    <property type="match status" value="1"/>
</dbReference>
<dbReference type="PROSITE" id="PS50932">
    <property type="entry name" value="HTH_LACI_2"/>
    <property type="match status" value="1"/>
</dbReference>
<dbReference type="SMART" id="SM00354">
    <property type="entry name" value="HTH_LACI"/>
    <property type="match status" value="1"/>
</dbReference>
<evidence type="ECO:0000256" key="3">
    <source>
        <dbReference type="ARBA" id="ARBA00023163"/>
    </source>
</evidence>
<dbReference type="PANTHER" id="PTHR30146:SF109">
    <property type="entry name" value="HTH-TYPE TRANSCRIPTIONAL REGULATOR GALS"/>
    <property type="match status" value="1"/>
</dbReference>
<organism evidence="5 6">
    <name type="scientific">Lysobacter korlensis</name>
    <dbReference type="NCBI Taxonomy" id="553636"/>
    <lineage>
        <taxon>Bacteria</taxon>
        <taxon>Pseudomonadati</taxon>
        <taxon>Pseudomonadota</taxon>
        <taxon>Gammaproteobacteria</taxon>
        <taxon>Lysobacterales</taxon>
        <taxon>Lysobacteraceae</taxon>
        <taxon>Lysobacter</taxon>
    </lineage>
</organism>
<dbReference type="PROSITE" id="PS00356">
    <property type="entry name" value="HTH_LACI_1"/>
    <property type="match status" value="1"/>
</dbReference>
<evidence type="ECO:0000313" key="6">
    <source>
        <dbReference type="Proteomes" id="UP001589896"/>
    </source>
</evidence>
<dbReference type="InterPro" id="IPR001761">
    <property type="entry name" value="Peripla_BP/Lac1_sug-bd_dom"/>
</dbReference>
<keyword evidence="1" id="KW-0805">Transcription regulation</keyword>
<evidence type="ECO:0000256" key="2">
    <source>
        <dbReference type="ARBA" id="ARBA00023125"/>
    </source>
</evidence>
<dbReference type="CDD" id="cd01392">
    <property type="entry name" value="HTH_LacI"/>
    <property type="match status" value="1"/>
</dbReference>
<evidence type="ECO:0000259" key="4">
    <source>
        <dbReference type="PROSITE" id="PS50932"/>
    </source>
</evidence>
<evidence type="ECO:0000256" key="1">
    <source>
        <dbReference type="ARBA" id="ARBA00023015"/>
    </source>
</evidence>
<evidence type="ECO:0000313" key="5">
    <source>
        <dbReference type="EMBL" id="MFC0680059.1"/>
    </source>
</evidence>
<dbReference type="Pfam" id="PF00532">
    <property type="entry name" value="Peripla_BP_1"/>
    <property type="match status" value="1"/>
</dbReference>
<keyword evidence="3" id="KW-0804">Transcription</keyword>
<dbReference type="Proteomes" id="UP001589896">
    <property type="component" value="Unassembled WGS sequence"/>
</dbReference>
<comment type="caution">
    <text evidence="5">The sequence shown here is derived from an EMBL/GenBank/DDBJ whole genome shotgun (WGS) entry which is preliminary data.</text>
</comment>
<keyword evidence="6" id="KW-1185">Reference proteome</keyword>
<dbReference type="EMBL" id="JBHLTG010000005">
    <property type="protein sequence ID" value="MFC0680059.1"/>
    <property type="molecule type" value="Genomic_DNA"/>
</dbReference>
<dbReference type="SUPFAM" id="SSF53822">
    <property type="entry name" value="Periplasmic binding protein-like I"/>
    <property type="match status" value="1"/>
</dbReference>
<protein>
    <submittedName>
        <fullName evidence="5">LacI family DNA-binding transcriptional regulator</fullName>
    </submittedName>
</protein>
<accession>A0ABV6RSV6</accession>
<keyword evidence="2 5" id="KW-0238">DNA-binding</keyword>
<dbReference type="GO" id="GO:0003677">
    <property type="term" value="F:DNA binding"/>
    <property type="evidence" value="ECO:0007669"/>
    <property type="project" value="UniProtKB-KW"/>
</dbReference>
<dbReference type="CDD" id="cd06267">
    <property type="entry name" value="PBP1_LacI_sugar_binding-like"/>
    <property type="match status" value="1"/>
</dbReference>
<dbReference type="Gene3D" id="3.40.50.2300">
    <property type="match status" value="2"/>
</dbReference>
<dbReference type="Gene3D" id="1.10.260.40">
    <property type="entry name" value="lambda repressor-like DNA-binding domains"/>
    <property type="match status" value="1"/>
</dbReference>
<proteinExistence type="predicted"/>
<sequence length="332" mass="35184">MATIYEVATLAGVSPATVSRVMNGLRVSPEKAELVRSAAAKLKFTPNRTARTLRRQNSEVIALLLPDIENPYFTSMARGVEDAAQAAGFSLVMCNTDEDPSKEARYLDIAVSENMAGVIIAPASDHTELTQLLERGRPVVAVDRSTRYDVDAVMMSNRPAGRDAAQSLVDSGYRRIACITGPEDIETAMERAIGWRTAVEAAGGSATSDLLRFSTFRVDGGRAAMEDLLASAEPPDAVVATNNLMGVGALQVLTERGLTPPRFGVAVVGDLPFTTLSPAAITIVRLPARHMGTTAARMLLARIEGDAEPAHTVVLRNEVVPASLISGATAGR</sequence>
<dbReference type="InterPro" id="IPR000843">
    <property type="entry name" value="HTH_LacI"/>
</dbReference>
<dbReference type="InterPro" id="IPR028082">
    <property type="entry name" value="Peripla_BP_I"/>
</dbReference>
<dbReference type="RefSeq" id="WP_386671460.1">
    <property type="nucleotide sequence ID" value="NZ_JBHLTG010000005.1"/>
</dbReference>
<feature type="domain" description="HTH lacI-type" evidence="4">
    <location>
        <begin position="2"/>
        <end position="55"/>
    </location>
</feature>
<dbReference type="SUPFAM" id="SSF47413">
    <property type="entry name" value="lambda repressor-like DNA-binding domains"/>
    <property type="match status" value="1"/>
</dbReference>
<dbReference type="PRINTS" id="PR00036">
    <property type="entry name" value="HTHLACI"/>
</dbReference>
<name>A0ABV6RSV6_9GAMM</name>
<dbReference type="InterPro" id="IPR010982">
    <property type="entry name" value="Lambda_DNA-bd_dom_sf"/>
</dbReference>
<reference evidence="5 6" key="1">
    <citation type="submission" date="2024-09" db="EMBL/GenBank/DDBJ databases">
        <authorList>
            <person name="Sun Q."/>
            <person name="Mori K."/>
        </authorList>
    </citation>
    <scope>NUCLEOTIDE SEQUENCE [LARGE SCALE GENOMIC DNA]</scope>
    <source>
        <strain evidence="5 6">KCTC 23076</strain>
    </source>
</reference>